<comment type="pathway">
    <text evidence="3">Protein modification; protein glycosylation.</text>
</comment>
<keyword evidence="10" id="KW-0256">Endoplasmic reticulum</keyword>
<dbReference type="Proteomes" id="UP000186817">
    <property type="component" value="Unassembled WGS sequence"/>
</dbReference>
<dbReference type="OMA" id="IERMDPH"/>
<accession>A0A1Q9EI30</accession>
<sequence length="898" mass="99511">MRGGKSAGGNRFASITRAANAFEPTAASYTLARVRGSQHGWGCQDLQYLQLVVFLGAEKSNKGPVPANDESSSSFLAGMSADQPESKRRVLAAPRKSSYFVTGTCTKWRTVALKCADEANLQEWSGVLRSWHVMAFSVQQDFLRSLLKFGLTHEYSDITVVCLHNNCREEMRMSKLLLATACPSLQAQLRHGSEIVLPLAASTLKAALCLSCGLALDECDPGVDVDSLLAATAVLNLNVPQLGQPQALTSSSMRQRLRHRFLISEGAEWALYTLLCMTVLAAWVPSIHYTMESFFMDDSMIARNPNVYMDLDFRRLFRTDYWGLDTFAGTWTHKSFRPLTVLTFRWNYLLHGFHSAGFHNTNLCIHLLCSGFLGIVGTHAGLTRQWAGLLALLFCAHPVHTESVLYIVGRADLLCLLLILAATLVHSACGTACGGFVRNLVILLGMTLSCGLLIAAGLCKETGFCFFGLLIGWDILRLATVAKPRAWLWMRTMLLLIVGFLSCAFRVWLTGTTIERMDPHSNPVAAAGNGSVRVLSYALVHGIYGKLLAWPARLCYDYSYDAVPLVRSFSDVRLMLPLAAYTSFAQMLTVATIRFRYSAFKNAAFEAPLLGIAMFVLGFVPMSNMLFPVGTMIAERLLYIPSAGLLLTLCGFAQHFSATLPKLAAVAICILHAQLTAQRVLEWSSPESITVADAAKQRRSVRVQYNFGAHLLSAQRYDEALSAFRLVMEIDPTDRDCMPLYRAGQILFYQRHYAVAEQLLEKAVQGQFSPLILNEEEVFHDYALALWFMEKPHDAVVNFEKSLAINSTFTKGLNNLGCALGLGALFGRLPAEAMHYGIDQLQQAVTLNPRSLLYWRNLVALLRFAEEEDIANRAWEEVLTLDPTGSLPEDCSWEFALR</sequence>
<dbReference type="EC" id="2.4.1.109" evidence="5"/>
<dbReference type="GO" id="GO:0004169">
    <property type="term" value="F:dolichyl-phosphate-mannose-protein mannosyltransferase activity"/>
    <property type="evidence" value="ECO:0007669"/>
    <property type="project" value="UniProtKB-EC"/>
</dbReference>
<keyword evidence="12 15" id="KW-0472">Membrane</keyword>
<evidence type="ECO:0000256" key="1">
    <source>
        <dbReference type="ARBA" id="ARBA00004141"/>
    </source>
</evidence>
<dbReference type="PROSITE" id="PS50005">
    <property type="entry name" value="TPR"/>
    <property type="match status" value="1"/>
</dbReference>
<feature type="transmembrane region" description="Helical" evidence="15">
    <location>
        <begin position="415"/>
        <end position="437"/>
    </location>
</feature>
<dbReference type="GO" id="GO:0016020">
    <property type="term" value="C:membrane"/>
    <property type="evidence" value="ECO:0007669"/>
    <property type="project" value="UniProtKB-SubCell"/>
</dbReference>
<evidence type="ECO:0000256" key="12">
    <source>
        <dbReference type="ARBA" id="ARBA00023136"/>
    </source>
</evidence>
<feature type="transmembrane region" description="Helical" evidence="15">
    <location>
        <begin position="488"/>
        <end position="509"/>
    </location>
</feature>
<feature type="transmembrane region" description="Helical" evidence="15">
    <location>
        <begin position="633"/>
        <end position="653"/>
    </location>
</feature>
<evidence type="ECO:0000256" key="8">
    <source>
        <dbReference type="ARBA" id="ARBA00022737"/>
    </source>
</evidence>
<feature type="repeat" description="TPR" evidence="13">
    <location>
        <begin position="701"/>
        <end position="734"/>
    </location>
</feature>
<dbReference type="InterPro" id="IPR013618">
    <property type="entry name" value="TMTC_DUF1736"/>
</dbReference>
<protein>
    <recommendedName>
        <fullName evidence="5">dolichyl-phosphate-mannose--protein mannosyltransferase</fullName>
        <ecNumber evidence="5">2.4.1.109</ecNumber>
    </recommendedName>
</protein>
<dbReference type="EMBL" id="LSRX01000148">
    <property type="protein sequence ID" value="OLQ07027.1"/>
    <property type="molecule type" value="Genomic_DNA"/>
</dbReference>
<keyword evidence="8" id="KW-0677">Repeat</keyword>
<keyword evidence="7 15" id="KW-0812">Transmembrane</keyword>
<comment type="similarity">
    <text evidence="4">Belongs to the TMTC family.</text>
</comment>
<evidence type="ECO:0000256" key="5">
    <source>
        <dbReference type="ARBA" id="ARBA00012839"/>
    </source>
</evidence>
<gene>
    <name evidence="17" type="primary">Tmtc4</name>
    <name evidence="17" type="ORF">AK812_SmicGene9594</name>
</gene>
<dbReference type="Pfam" id="PF08409">
    <property type="entry name" value="TMTC_DUF1736"/>
    <property type="match status" value="1"/>
</dbReference>
<evidence type="ECO:0000256" key="10">
    <source>
        <dbReference type="ARBA" id="ARBA00022824"/>
    </source>
</evidence>
<dbReference type="GO" id="GO:0005783">
    <property type="term" value="C:endoplasmic reticulum"/>
    <property type="evidence" value="ECO:0007669"/>
    <property type="project" value="UniProtKB-SubCell"/>
</dbReference>
<dbReference type="SMART" id="SM00028">
    <property type="entry name" value="TPR"/>
    <property type="match status" value="2"/>
</dbReference>
<dbReference type="InterPro" id="IPR011990">
    <property type="entry name" value="TPR-like_helical_dom_sf"/>
</dbReference>
<feature type="transmembrane region" description="Helical" evidence="15">
    <location>
        <begin position="574"/>
        <end position="595"/>
    </location>
</feature>
<feature type="domain" description="DUF1736" evidence="16">
    <location>
        <begin position="519"/>
        <end position="584"/>
    </location>
</feature>
<dbReference type="InterPro" id="IPR019734">
    <property type="entry name" value="TPR_rpt"/>
</dbReference>
<keyword evidence="6" id="KW-0808">Transferase</keyword>
<keyword evidence="18" id="KW-1185">Reference proteome</keyword>
<evidence type="ECO:0000256" key="15">
    <source>
        <dbReference type="SAM" id="Phobius"/>
    </source>
</evidence>
<dbReference type="Gene3D" id="1.25.40.10">
    <property type="entry name" value="Tetratricopeptide repeat domain"/>
    <property type="match status" value="1"/>
</dbReference>
<dbReference type="PANTHER" id="PTHR44227">
    <property type="match status" value="1"/>
</dbReference>
<evidence type="ECO:0000256" key="4">
    <source>
        <dbReference type="ARBA" id="ARBA00007882"/>
    </source>
</evidence>
<evidence type="ECO:0000256" key="2">
    <source>
        <dbReference type="ARBA" id="ARBA00004240"/>
    </source>
</evidence>
<evidence type="ECO:0000256" key="3">
    <source>
        <dbReference type="ARBA" id="ARBA00004922"/>
    </source>
</evidence>
<feature type="region of interest" description="Disordered" evidence="14">
    <location>
        <begin position="62"/>
        <end position="81"/>
    </location>
</feature>
<evidence type="ECO:0000256" key="13">
    <source>
        <dbReference type="PROSITE-ProRule" id="PRU00339"/>
    </source>
</evidence>
<keyword evidence="9 13" id="KW-0802">TPR repeat</keyword>
<evidence type="ECO:0000256" key="7">
    <source>
        <dbReference type="ARBA" id="ARBA00022692"/>
    </source>
</evidence>
<dbReference type="OrthoDB" id="1658288at2759"/>
<organism evidence="17 18">
    <name type="scientific">Symbiodinium microadriaticum</name>
    <name type="common">Dinoflagellate</name>
    <name type="synonym">Zooxanthella microadriatica</name>
    <dbReference type="NCBI Taxonomy" id="2951"/>
    <lineage>
        <taxon>Eukaryota</taxon>
        <taxon>Sar</taxon>
        <taxon>Alveolata</taxon>
        <taxon>Dinophyceae</taxon>
        <taxon>Suessiales</taxon>
        <taxon>Symbiodiniaceae</taxon>
        <taxon>Symbiodinium</taxon>
    </lineage>
</organism>
<evidence type="ECO:0000256" key="11">
    <source>
        <dbReference type="ARBA" id="ARBA00022989"/>
    </source>
</evidence>
<dbReference type="SUPFAM" id="SSF48452">
    <property type="entry name" value="TPR-like"/>
    <property type="match status" value="1"/>
</dbReference>
<reference evidence="17 18" key="1">
    <citation type="submission" date="2016-02" db="EMBL/GenBank/DDBJ databases">
        <title>Genome analysis of coral dinoflagellate symbionts highlights evolutionary adaptations to a symbiotic lifestyle.</title>
        <authorList>
            <person name="Aranda M."/>
            <person name="Li Y."/>
            <person name="Liew Y.J."/>
            <person name="Baumgarten S."/>
            <person name="Simakov O."/>
            <person name="Wilson M."/>
            <person name="Piel J."/>
            <person name="Ashoor H."/>
            <person name="Bougouffa S."/>
            <person name="Bajic V.B."/>
            <person name="Ryu T."/>
            <person name="Ravasi T."/>
            <person name="Bayer T."/>
            <person name="Micklem G."/>
            <person name="Kim H."/>
            <person name="Bhak J."/>
            <person name="Lajeunesse T.C."/>
            <person name="Voolstra C.R."/>
        </authorList>
    </citation>
    <scope>NUCLEOTIDE SEQUENCE [LARGE SCALE GENOMIC DNA]</scope>
    <source>
        <strain evidence="17 18">CCMP2467</strain>
    </source>
</reference>
<name>A0A1Q9EI30_SYMMI</name>
<evidence type="ECO:0000256" key="14">
    <source>
        <dbReference type="SAM" id="MobiDB-lite"/>
    </source>
</evidence>
<proteinExistence type="inferred from homology"/>
<evidence type="ECO:0000313" key="18">
    <source>
        <dbReference type="Proteomes" id="UP000186817"/>
    </source>
</evidence>
<feature type="transmembrane region" description="Helical" evidence="15">
    <location>
        <begin position="607"/>
        <end position="627"/>
    </location>
</feature>
<dbReference type="AlphaFoldDB" id="A0A1Q9EI30"/>
<comment type="caution">
    <text evidence="17">The sequence shown here is derived from an EMBL/GenBank/DDBJ whole genome shotgun (WGS) entry which is preliminary data.</text>
</comment>
<comment type="subcellular location">
    <subcellularLocation>
        <location evidence="2">Endoplasmic reticulum</location>
    </subcellularLocation>
    <subcellularLocation>
        <location evidence="1">Membrane</location>
        <topology evidence="1">Multi-pass membrane protein</topology>
    </subcellularLocation>
</comment>
<feature type="transmembrane region" description="Helical" evidence="15">
    <location>
        <begin position="363"/>
        <end position="380"/>
    </location>
</feature>
<dbReference type="InterPro" id="IPR052346">
    <property type="entry name" value="O-mannosyl-transferase_TMTC"/>
</dbReference>
<evidence type="ECO:0000256" key="6">
    <source>
        <dbReference type="ARBA" id="ARBA00022679"/>
    </source>
</evidence>
<dbReference type="GO" id="GO:0030968">
    <property type="term" value="P:endoplasmic reticulum unfolded protein response"/>
    <property type="evidence" value="ECO:0007669"/>
    <property type="project" value="TreeGrafter"/>
</dbReference>
<evidence type="ECO:0000313" key="17">
    <source>
        <dbReference type="EMBL" id="OLQ07027.1"/>
    </source>
</evidence>
<dbReference type="UniPathway" id="UPA00378"/>
<feature type="transmembrane region" description="Helical" evidence="15">
    <location>
        <begin position="269"/>
        <end position="291"/>
    </location>
</feature>
<dbReference type="PANTHER" id="PTHR44227:SF3">
    <property type="entry name" value="PROTEIN O-MANNOSYL-TRANSFERASE TMTC4"/>
    <property type="match status" value="1"/>
</dbReference>
<evidence type="ECO:0000259" key="16">
    <source>
        <dbReference type="Pfam" id="PF08409"/>
    </source>
</evidence>
<feature type="transmembrane region" description="Helical" evidence="15">
    <location>
        <begin position="443"/>
        <end position="476"/>
    </location>
</feature>
<evidence type="ECO:0000256" key="9">
    <source>
        <dbReference type="ARBA" id="ARBA00022803"/>
    </source>
</evidence>
<keyword evidence="11 15" id="KW-1133">Transmembrane helix</keyword>